<dbReference type="Gene3D" id="3.90.550.10">
    <property type="entry name" value="Spore Coat Polysaccharide Biosynthesis Protein SpsA, Chain A"/>
    <property type="match status" value="1"/>
</dbReference>
<protein>
    <submittedName>
        <fullName evidence="2">Glycosyltransferase family 2 protein</fullName>
    </submittedName>
</protein>
<organism evidence="2 3">
    <name type="scientific">Trichocoleus desertorum GB2-A4</name>
    <dbReference type="NCBI Taxonomy" id="2933944"/>
    <lineage>
        <taxon>Bacteria</taxon>
        <taxon>Bacillati</taxon>
        <taxon>Cyanobacteriota</taxon>
        <taxon>Cyanophyceae</taxon>
        <taxon>Leptolyngbyales</taxon>
        <taxon>Trichocoleusaceae</taxon>
        <taxon>Trichocoleus</taxon>
    </lineage>
</organism>
<accession>A0ABV0J7B4</accession>
<dbReference type="Pfam" id="PF00535">
    <property type="entry name" value="Glycos_transf_2"/>
    <property type="match status" value="1"/>
</dbReference>
<sequence>MPTISIITPLYNKAPYIAATIHSVLAQTYSNWELWIVDNGSIDSSWEIAQQLPDPRIHLLRASKQGPGAARNYGLSYAQGEWIQFLDADDLLEPNHLSQQLQAAQQDPDADIIACCWQEFIDENPTVKKLKQPAGMGRSPQELRDAVIAFAPWAVHAAIIKHSSLVPDCYWPEQLDCYLGEDIAFWFKLVTSCRVTYGTSQGALYRTQTAECRSQISNPEKWFEGVHAAITHNQQVLQQAKTDYTSAQCENLMRVYVELYRSACHQQAKEVAEVARLHAEAWLREYFRVVRKPKLSMVARRLVGIKPFLKY</sequence>
<name>A0ABV0J7B4_9CYAN</name>
<keyword evidence="3" id="KW-1185">Reference proteome</keyword>
<feature type="domain" description="Glycosyltransferase 2-like" evidence="1">
    <location>
        <begin position="5"/>
        <end position="131"/>
    </location>
</feature>
<proteinExistence type="predicted"/>
<dbReference type="RefSeq" id="WP_190435997.1">
    <property type="nucleotide sequence ID" value="NZ_JAMPKM010000005.1"/>
</dbReference>
<dbReference type="InterPro" id="IPR001173">
    <property type="entry name" value="Glyco_trans_2-like"/>
</dbReference>
<dbReference type="InterPro" id="IPR029044">
    <property type="entry name" value="Nucleotide-diphossugar_trans"/>
</dbReference>
<evidence type="ECO:0000313" key="3">
    <source>
        <dbReference type="Proteomes" id="UP001464891"/>
    </source>
</evidence>
<dbReference type="PANTHER" id="PTHR22916:SF3">
    <property type="entry name" value="UDP-GLCNAC:BETAGAL BETA-1,3-N-ACETYLGLUCOSAMINYLTRANSFERASE-LIKE PROTEIN 1"/>
    <property type="match status" value="1"/>
</dbReference>
<comment type="caution">
    <text evidence="2">The sequence shown here is derived from an EMBL/GenBank/DDBJ whole genome shotgun (WGS) entry which is preliminary data.</text>
</comment>
<gene>
    <name evidence="2" type="ORF">NC998_11190</name>
</gene>
<reference evidence="2 3" key="1">
    <citation type="submission" date="2022-04" db="EMBL/GenBank/DDBJ databases">
        <title>Positive selection, recombination, and allopatry shape intraspecific diversity of widespread and dominant cyanobacteria.</title>
        <authorList>
            <person name="Wei J."/>
            <person name="Shu W."/>
            <person name="Hu C."/>
        </authorList>
    </citation>
    <scope>NUCLEOTIDE SEQUENCE [LARGE SCALE GENOMIC DNA]</scope>
    <source>
        <strain evidence="2 3">GB2-A4</strain>
    </source>
</reference>
<evidence type="ECO:0000313" key="2">
    <source>
        <dbReference type="EMBL" id="MEP0817662.1"/>
    </source>
</evidence>
<dbReference type="CDD" id="cd00761">
    <property type="entry name" value="Glyco_tranf_GTA_type"/>
    <property type="match status" value="1"/>
</dbReference>
<dbReference type="SUPFAM" id="SSF53448">
    <property type="entry name" value="Nucleotide-diphospho-sugar transferases"/>
    <property type="match status" value="1"/>
</dbReference>
<dbReference type="PANTHER" id="PTHR22916">
    <property type="entry name" value="GLYCOSYLTRANSFERASE"/>
    <property type="match status" value="1"/>
</dbReference>
<evidence type="ECO:0000259" key="1">
    <source>
        <dbReference type="Pfam" id="PF00535"/>
    </source>
</evidence>
<dbReference type="Proteomes" id="UP001464891">
    <property type="component" value="Unassembled WGS sequence"/>
</dbReference>
<dbReference type="EMBL" id="JAMPKM010000005">
    <property type="protein sequence ID" value="MEP0817662.1"/>
    <property type="molecule type" value="Genomic_DNA"/>
</dbReference>